<dbReference type="EC" id="5.1.1.3" evidence="2 7"/>
<proteinExistence type="inferred from homology"/>
<feature type="binding site" evidence="7">
    <location>
        <begin position="186"/>
        <end position="187"/>
    </location>
    <ligand>
        <name>substrate</name>
    </ligand>
</feature>
<accession>A0A2H0LW06</accession>
<dbReference type="PROSITE" id="PS00923">
    <property type="entry name" value="ASP_GLU_RACEMASE_1"/>
    <property type="match status" value="1"/>
</dbReference>
<feature type="binding site" evidence="7">
    <location>
        <begin position="11"/>
        <end position="12"/>
    </location>
    <ligand>
        <name>substrate</name>
    </ligand>
</feature>
<feature type="binding site" evidence="7">
    <location>
        <begin position="75"/>
        <end position="76"/>
    </location>
    <ligand>
        <name>substrate</name>
    </ligand>
</feature>
<dbReference type="PROSITE" id="PS00924">
    <property type="entry name" value="ASP_GLU_RACEMASE_2"/>
    <property type="match status" value="1"/>
</dbReference>
<evidence type="ECO:0000256" key="1">
    <source>
        <dbReference type="ARBA" id="ARBA00001602"/>
    </source>
</evidence>
<feature type="active site" description="Proton donor/acceptor" evidence="7">
    <location>
        <position position="185"/>
    </location>
</feature>
<comment type="catalytic activity">
    <reaction evidence="1 7">
        <text>L-glutamate = D-glutamate</text>
        <dbReference type="Rhea" id="RHEA:12813"/>
        <dbReference type="ChEBI" id="CHEBI:29985"/>
        <dbReference type="ChEBI" id="CHEBI:29986"/>
        <dbReference type="EC" id="5.1.1.3"/>
    </reaction>
</comment>
<dbReference type="InterPro" id="IPR033134">
    <property type="entry name" value="Asp/Glu_racemase_AS_2"/>
</dbReference>
<dbReference type="EMBL" id="PCWA01000096">
    <property type="protein sequence ID" value="PIQ88603.1"/>
    <property type="molecule type" value="Genomic_DNA"/>
</dbReference>
<comment type="pathway">
    <text evidence="7">Cell wall biogenesis; peptidoglycan biosynthesis.</text>
</comment>
<dbReference type="AlphaFoldDB" id="A0A2H0LW06"/>
<gene>
    <name evidence="7" type="primary">murI</name>
    <name evidence="8" type="ORF">COV72_07680</name>
</gene>
<dbReference type="NCBIfam" id="TIGR00067">
    <property type="entry name" value="glut_race"/>
    <property type="match status" value="1"/>
</dbReference>
<evidence type="ECO:0000256" key="3">
    <source>
        <dbReference type="ARBA" id="ARBA00022960"/>
    </source>
</evidence>
<keyword evidence="6 7" id="KW-0961">Cell wall biogenesis/degradation</keyword>
<dbReference type="SUPFAM" id="SSF53681">
    <property type="entry name" value="Aspartate/glutamate racemase"/>
    <property type="match status" value="2"/>
</dbReference>
<dbReference type="InterPro" id="IPR015942">
    <property type="entry name" value="Asp/Glu/hydantoin_racemase"/>
</dbReference>
<dbReference type="Proteomes" id="UP000229641">
    <property type="component" value="Unassembled WGS sequence"/>
</dbReference>
<reference evidence="8 9" key="1">
    <citation type="submission" date="2017-09" db="EMBL/GenBank/DDBJ databases">
        <title>Depth-based differentiation of microbial function through sediment-hosted aquifers and enrichment of novel symbionts in the deep terrestrial subsurface.</title>
        <authorList>
            <person name="Probst A.J."/>
            <person name="Ladd B."/>
            <person name="Jarett J.K."/>
            <person name="Geller-Mcgrath D.E."/>
            <person name="Sieber C.M."/>
            <person name="Emerson J.B."/>
            <person name="Anantharaman K."/>
            <person name="Thomas B.C."/>
            <person name="Malmstrom R."/>
            <person name="Stieglmeier M."/>
            <person name="Klingl A."/>
            <person name="Woyke T."/>
            <person name="Ryan C.M."/>
            <person name="Banfield J.F."/>
        </authorList>
    </citation>
    <scope>NUCLEOTIDE SEQUENCE [LARGE SCALE GENOMIC DNA]</scope>
    <source>
        <strain evidence="8">CG11_big_fil_rev_8_21_14_0_20_42_13</strain>
    </source>
</reference>
<name>A0A2H0LW06_9BACT</name>
<dbReference type="PANTHER" id="PTHR21198">
    <property type="entry name" value="GLUTAMATE RACEMASE"/>
    <property type="match status" value="1"/>
</dbReference>
<evidence type="ECO:0000313" key="9">
    <source>
        <dbReference type="Proteomes" id="UP000229641"/>
    </source>
</evidence>
<dbReference type="PANTHER" id="PTHR21198:SF2">
    <property type="entry name" value="GLUTAMATE RACEMASE"/>
    <property type="match status" value="1"/>
</dbReference>
<dbReference type="GO" id="GO:0009252">
    <property type="term" value="P:peptidoglycan biosynthetic process"/>
    <property type="evidence" value="ECO:0007669"/>
    <property type="project" value="UniProtKB-UniRule"/>
</dbReference>
<dbReference type="InterPro" id="IPR018187">
    <property type="entry name" value="Asp/Glu_racemase_AS_1"/>
</dbReference>
<evidence type="ECO:0000256" key="2">
    <source>
        <dbReference type="ARBA" id="ARBA00013090"/>
    </source>
</evidence>
<dbReference type="GO" id="GO:0008360">
    <property type="term" value="P:regulation of cell shape"/>
    <property type="evidence" value="ECO:0007669"/>
    <property type="project" value="UniProtKB-KW"/>
</dbReference>
<dbReference type="UniPathway" id="UPA00219"/>
<feature type="active site" description="Proton donor/acceptor" evidence="7">
    <location>
        <position position="74"/>
    </location>
</feature>
<dbReference type="HAMAP" id="MF_00258">
    <property type="entry name" value="Glu_racemase"/>
    <property type="match status" value="1"/>
</dbReference>
<dbReference type="GO" id="GO:0008881">
    <property type="term" value="F:glutamate racemase activity"/>
    <property type="evidence" value="ECO:0007669"/>
    <property type="project" value="UniProtKB-UniRule"/>
</dbReference>
<feature type="binding site" evidence="7">
    <location>
        <begin position="43"/>
        <end position="44"/>
    </location>
    <ligand>
        <name>substrate</name>
    </ligand>
</feature>
<evidence type="ECO:0000256" key="5">
    <source>
        <dbReference type="ARBA" id="ARBA00023235"/>
    </source>
</evidence>
<evidence type="ECO:0000256" key="6">
    <source>
        <dbReference type="ARBA" id="ARBA00023316"/>
    </source>
</evidence>
<dbReference type="InterPro" id="IPR001920">
    <property type="entry name" value="Asp/Glu_race"/>
</dbReference>
<evidence type="ECO:0000256" key="7">
    <source>
        <dbReference type="HAMAP-Rule" id="MF_00258"/>
    </source>
</evidence>
<comment type="similarity">
    <text evidence="7">Belongs to the aspartate/glutamate racemases family.</text>
</comment>
<organism evidence="8 9">
    <name type="scientific">Candidatus Ghiorseimicrobium undicola</name>
    <dbReference type="NCBI Taxonomy" id="1974746"/>
    <lineage>
        <taxon>Bacteria</taxon>
        <taxon>Pseudomonadati</taxon>
        <taxon>Candidatus Omnitrophota</taxon>
        <taxon>Candidatus Ghiorseimicrobium</taxon>
    </lineage>
</organism>
<protein>
    <recommendedName>
        <fullName evidence="2 7">Glutamate racemase</fullName>
        <ecNumber evidence="2 7">5.1.1.3</ecNumber>
    </recommendedName>
</protein>
<dbReference type="InterPro" id="IPR004391">
    <property type="entry name" value="Glu_race"/>
</dbReference>
<comment type="caution">
    <text evidence="8">The sequence shown here is derived from an EMBL/GenBank/DDBJ whole genome shotgun (WGS) entry which is preliminary data.</text>
</comment>
<keyword evidence="3 7" id="KW-0133">Cell shape</keyword>
<comment type="function">
    <text evidence="7">Provides the (R)-glutamate required for cell wall biosynthesis.</text>
</comment>
<keyword evidence="5 7" id="KW-0413">Isomerase</keyword>
<dbReference type="FunFam" id="3.40.50.1860:FF:000001">
    <property type="entry name" value="Glutamate racemase"/>
    <property type="match status" value="1"/>
</dbReference>
<evidence type="ECO:0000313" key="8">
    <source>
        <dbReference type="EMBL" id="PIQ88603.1"/>
    </source>
</evidence>
<sequence length="266" mass="29202">MADNRAIGIFDSGIGGLTVVSELKKSLPGESIVYFGDTARVPYGTKSKDTVLRFSIENVLFLLKKDVKFIVVACNTASSIALSEIKNSFRVPIIGVISAGAKEAAAVTKNKKVGVVGTRATIASRAYDKEIKQFNKQIKVFGAPCPLFVSLVEEGWLAHPVTREIARIYLAPLAEKNIDTLILGCTHYPLLKSVIARVLNKKVNIVDSARQVARQTKAFLSENALSCAPKHSRREYYYVSDDAASFKRVARMFLGYNLDTVERVNV</sequence>
<evidence type="ECO:0000256" key="4">
    <source>
        <dbReference type="ARBA" id="ARBA00022984"/>
    </source>
</evidence>
<dbReference type="Gene3D" id="3.40.50.1860">
    <property type="match status" value="2"/>
</dbReference>
<keyword evidence="4 7" id="KW-0573">Peptidoglycan synthesis</keyword>
<dbReference type="GO" id="GO:0071555">
    <property type="term" value="P:cell wall organization"/>
    <property type="evidence" value="ECO:0007669"/>
    <property type="project" value="UniProtKB-KW"/>
</dbReference>
<dbReference type="Pfam" id="PF01177">
    <property type="entry name" value="Asp_Glu_race"/>
    <property type="match status" value="1"/>
</dbReference>